<evidence type="ECO:0000313" key="1">
    <source>
        <dbReference type="EMBL" id="GER25776.1"/>
    </source>
</evidence>
<comment type="caution">
    <text evidence="1">The sequence shown here is derived from an EMBL/GenBank/DDBJ whole genome shotgun (WGS) entry which is preliminary data.</text>
</comment>
<reference evidence="2" key="1">
    <citation type="journal article" date="2019" name="Curr. Biol.">
        <title>Genome Sequence of Striga asiatica Provides Insight into the Evolution of Plant Parasitism.</title>
        <authorList>
            <person name="Yoshida S."/>
            <person name="Kim S."/>
            <person name="Wafula E.K."/>
            <person name="Tanskanen J."/>
            <person name="Kim Y.M."/>
            <person name="Honaas L."/>
            <person name="Yang Z."/>
            <person name="Spallek T."/>
            <person name="Conn C.E."/>
            <person name="Ichihashi Y."/>
            <person name="Cheong K."/>
            <person name="Cui S."/>
            <person name="Der J.P."/>
            <person name="Gundlach H."/>
            <person name="Jiao Y."/>
            <person name="Hori C."/>
            <person name="Ishida J.K."/>
            <person name="Kasahara H."/>
            <person name="Kiba T."/>
            <person name="Kim M.S."/>
            <person name="Koo N."/>
            <person name="Laohavisit A."/>
            <person name="Lee Y.H."/>
            <person name="Lumba S."/>
            <person name="McCourt P."/>
            <person name="Mortimer J.C."/>
            <person name="Mutuku J.M."/>
            <person name="Nomura T."/>
            <person name="Sasaki-Sekimoto Y."/>
            <person name="Seto Y."/>
            <person name="Wang Y."/>
            <person name="Wakatake T."/>
            <person name="Sakakibara H."/>
            <person name="Demura T."/>
            <person name="Yamaguchi S."/>
            <person name="Yoneyama K."/>
            <person name="Manabe R.I."/>
            <person name="Nelson D.C."/>
            <person name="Schulman A.H."/>
            <person name="Timko M.P."/>
            <person name="dePamphilis C.W."/>
            <person name="Choi D."/>
            <person name="Shirasu K."/>
        </authorList>
    </citation>
    <scope>NUCLEOTIDE SEQUENCE [LARGE SCALE GENOMIC DNA]</scope>
    <source>
        <strain evidence="2">cv. UVA1</strain>
    </source>
</reference>
<organism evidence="1 2">
    <name type="scientific">Striga asiatica</name>
    <name type="common">Asiatic witchweed</name>
    <name type="synonym">Buchnera asiatica</name>
    <dbReference type="NCBI Taxonomy" id="4170"/>
    <lineage>
        <taxon>Eukaryota</taxon>
        <taxon>Viridiplantae</taxon>
        <taxon>Streptophyta</taxon>
        <taxon>Embryophyta</taxon>
        <taxon>Tracheophyta</taxon>
        <taxon>Spermatophyta</taxon>
        <taxon>Magnoliopsida</taxon>
        <taxon>eudicotyledons</taxon>
        <taxon>Gunneridae</taxon>
        <taxon>Pentapetalae</taxon>
        <taxon>asterids</taxon>
        <taxon>lamiids</taxon>
        <taxon>Lamiales</taxon>
        <taxon>Orobanchaceae</taxon>
        <taxon>Buchnereae</taxon>
        <taxon>Striga</taxon>
    </lineage>
</organism>
<evidence type="ECO:0000313" key="2">
    <source>
        <dbReference type="Proteomes" id="UP000325081"/>
    </source>
</evidence>
<proteinExistence type="predicted"/>
<dbReference type="Proteomes" id="UP000325081">
    <property type="component" value="Unassembled WGS sequence"/>
</dbReference>
<name>A0A5A7NZ19_STRAF</name>
<sequence length="147" mass="16473">MNLSLPKLFVSISGLNRRVKKIFSLDSWFDLADSSRLTETKSSLKPTKHASMNKPLFSEMKNGNKLMEQYPPISLWLKAYPESLLLSKPKTELLIPSLACQLTIWSPSQNKLAHLGLFRNPALMKKTKGSCCLLVLHSSANSRSSPE</sequence>
<dbReference type="EMBL" id="BKCP01000558">
    <property type="protein sequence ID" value="GER25776.1"/>
    <property type="molecule type" value="Genomic_DNA"/>
</dbReference>
<accession>A0A5A7NZ19</accession>
<protein>
    <submittedName>
        <fullName evidence="1">Glutamate--tRNA ligase 1</fullName>
    </submittedName>
</protein>
<keyword evidence="2" id="KW-1185">Reference proteome</keyword>
<dbReference type="AlphaFoldDB" id="A0A5A7NZ19"/>
<keyword evidence="1" id="KW-0436">Ligase</keyword>
<dbReference type="GO" id="GO:0016874">
    <property type="term" value="F:ligase activity"/>
    <property type="evidence" value="ECO:0007669"/>
    <property type="project" value="UniProtKB-KW"/>
</dbReference>
<gene>
    <name evidence="1" type="ORF">STAS_01387</name>
</gene>